<protein>
    <submittedName>
        <fullName evidence="1">Uncharacterized protein</fullName>
    </submittedName>
</protein>
<reference evidence="2" key="1">
    <citation type="submission" date="2015-09" db="EMBL/GenBank/DDBJ databases">
        <authorList>
            <consortium name="Pathogen Informatics"/>
        </authorList>
    </citation>
    <scope>NUCLEOTIDE SEQUENCE [LARGE SCALE GENOMIC DNA]</scope>
    <source>
        <strain evidence="2">Lake Konstanz</strain>
    </source>
</reference>
<evidence type="ECO:0000313" key="1">
    <source>
        <dbReference type="EMBL" id="CUG91019.1"/>
    </source>
</evidence>
<sequence>MGCRDREAVIARAVLKLPDIRRRNKPCTPDQWAEVFPVAMRELSGATTTRSSPTTTTSSLPRRLMTREDLFVDLCNDVSVVLPVDRNVFYFLDRYANFNDRSAQALSAKAITDYFCNKNGNPAKGVLDVRTDAPTFATLKSKYGIKDDDQQQQQLATAVRNVLLTSDVKSAEEAFQRLVTTQPNFPLGAVDELQREVSSKHAVQHKAERATPQVFIVTFQKHEQKRAAIRDKSSNTSVSTGAASPCNVRRHPGVLPFIDGSNQREAWYPTTWGDDTVFPVG</sequence>
<keyword evidence="2" id="KW-1185">Reference proteome</keyword>
<proteinExistence type="predicted"/>
<organism evidence="1 2">
    <name type="scientific">Bodo saltans</name>
    <name type="common">Flagellated protozoan</name>
    <dbReference type="NCBI Taxonomy" id="75058"/>
    <lineage>
        <taxon>Eukaryota</taxon>
        <taxon>Discoba</taxon>
        <taxon>Euglenozoa</taxon>
        <taxon>Kinetoplastea</taxon>
        <taxon>Metakinetoplastina</taxon>
        <taxon>Eubodonida</taxon>
        <taxon>Bodonidae</taxon>
        <taxon>Bodo</taxon>
    </lineage>
</organism>
<dbReference type="VEuPathDB" id="TriTrypDB:BSAL_29770"/>
<dbReference type="AlphaFoldDB" id="A0A0S4JR66"/>
<gene>
    <name evidence="1" type="ORF">BSAL_29770</name>
</gene>
<name>A0A0S4JR66_BODSA</name>
<dbReference type="EMBL" id="CYKH01001885">
    <property type="protein sequence ID" value="CUG91019.1"/>
    <property type="molecule type" value="Genomic_DNA"/>
</dbReference>
<accession>A0A0S4JR66</accession>
<dbReference type="Proteomes" id="UP000051952">
    <property type="component" value="Unassembled WGS sequence"/>
</dbReference>
<evidence type="ECO:0000313" key="2">
    <source>
        <dbReference type="Proteomes" id="UP000051952"/>
    </source>
</evidence>